<name>A0AC35GN56_9BILA</name>
<proteinExistence type="predicted"/>
<dbReference type="WBParaSite" id="PS1159_v2.g6903.t1">
    <property type="protein sequence ID" value="PS1159_v2.g6903.t1"/>
    <property type="gene ID" value="PS1159_v2.g6903"/>
</dbReference>
<accession>A0AC35GN56</accession>
<sequence length="44" mass="5530">MPHFKLNYFDLRGFGEPSRMIFHYAGQDFEDRRWTREQWPEIKP</sequence>
<protein>
    <submittedName>
        <fullName evidence="2">GST N-terminal domain-containing protein</fullName>
    </submittedName>
</protein>
<evidence type="ECO:0000313" key="2">
    <source>
        <dbReference type="WBParaSite" id="PS1159_v2.g6903.t1"/>
    </source>
</evidence>
<dbReference type="Proteomes" id="UP000887580">
    <property type="component" value="Unplaced"/>
</dbReference>
<reference evidence="2" key="1">
    <citation type="submission" date="2022-11" db="UniProtKB">
        <authorList>
            <consortium name="WormBaseParasite"/>
        </authorList>
    </citation>
    <scope>IDENTIFICATION</scope>
</reference>
<organism evidence="1 2">
    <name type="scientific">Panagrolaimus sp. PS1159</name>
    <dbReference type="NCBI Taxonomy" id="55785"/>
    <lineage>
        <taxon>Eukaryota</taxon>
        <taxon>Metazoa</taxon>
        <taxon>Ecdysozoa</taxon>
        <taxon>Nematoda</taxon>
        <taxon>Chromadorea</taxon>
        <taxon>Rhabditida</taxon>
        <taxon>Tylenchina</taxon>
        <taxon>Panagrolaimomorpha</taxon>
        <taxon>Panagrolaimoidea</taxon>
        <taxon>Panagrolaimidae</taxon>
        <taxon>Panagrolaimus</taxon>
    </lineage>
</organism>
<evidence type="ECO:0000313" key="1">
    <source>
        <dbReference type="Proteomes" id="UP000887580"/>
    </source>
</evidence>